<feature type="chain" id="PRO_5009925717" description="Head domain of trimeric autotransporter adhesin" evidence="1">
    <location>
        <begin position="22"/>
        <end position="1881"/>
    </location>
</feature>
<dbReference type="EMBL" id="FRBT01000003">
    <property type="protein sequence ID" value="SHL98920.1"/>
    <property type="molecule type" value="Genomic_DNA"/>
</dbReference>
<dbReference type="InterPro" id="IPR011049">
    <property type="entry name" value="Serralysin-like_metalloprot_C"/>
</dbReference>
<dbReference type="OrthoDB" id="1247310at2"/>
<keyword evidence="3" id="KW-1185">Reference proteome</keyword>
<dbReference type="Proteomes" id="UP000184028">
    <property type="component" value="Unassembled WGS sequence"/>
</dbReference>
<evidence type="ECO:0000256" key="1">
    <source>
        <dbReference type="SAM" id="SignalP"/>
    </source>
</evidence>
<evidence type="ECO:0008006" key="4">
    <source>
        <dbReference type="Google" id="ProtNLM"/>
    </source>
</evidence>
<accession>A0A1M7F4K6</accession>
<dbReference type="RefSeq" id="WP_068842517.1">
    <property type="nucleotide sequence ID" value="NZ_FRBT01000003.1"/>
</dbReference>
<dbReference type="SUPFAM" id="SSF101967">
    <property type="entry name" value="Adhesin YadA, collagen-binding domain"/>
    <property type="match status" value="2"/>
</dbReference>
<dbReference type="STRING" id="946677.SAMN05444484_103220"/>
<evidence type="ECO:0000313" key="2">
    <source>
        <dbReference type="EMBL" id="SHL98920.1"/>
    </source>
</evidence>
<evidence type="ECO:0000313" key="3">
    <source>
        <dbReference type="Proteomes" id="UP000184028"/>
    </source>
</evidence>
<gene>
    <name evidence="2" type="ORF">SAMN05444484_103220</name>
</gene>
<proteinExistence type="predicted"/>
<keyword evidence="1" id="KW-0732">Signal</keyword>
<reference evidence="3" key="1">
    <citation type="submission" date="2016-11" db="EMBL/GenBank/DDBJ databases">
        <authorList>
            <person name="Varghese N."/>
            <person name="Submissions S."/>
        </authorList>
    </citation>
    <scope>NUCLEOTIDE SEQUENCE [LARGE SCALE GENOMIC DNA]</scope>
    <source>
        <strain evidence="3">DSM 24724</strain>
    </source>
</reference>
<organism evidence="2 3">
    <name type="scientific">Flavobacterium chilense</name>
    <dbReference type="NCBI Taxonomy" id="946677"/>
    <lineage>
        <taxon>Bacteria</taxon>
        <taxon>Pseudomonadati</taxon>
        <taxon>Bacteroidota</taxon>
        <taxon>Flavobacteriia</taxon>
        <taxon>Flavobacteriales</taxon>
        <taxon>Flavobacteriaceae</taxon>
        <taxon>Flavobacterium</taxon>
    </lineage>
</organism>
<feature type="signal peptide" evidence="1">
    <location>
        <begin position="1"/>
        <end position="21"/>
    </location>
</feature>
<name>A0A1M7F4K6_9FLAO</name>
<dbReference type="Gene3D" id="2.150.10.10">
    <property type="entry name" value="Serralysin-like metalloprotease, C-terminal"/>
    <property type="match status" value="1"/>
</dbReference>
<sequence>MKSKLLLVVLFLISFATYSQVGIGTLTPSSSAQLEVTASDKGVLIPRLNLTGSTDATTITSGNINSLLVFNTATVSDIKPGYYYWYENKWNRIIISSEVSTSPGTVIYNPTTQVFSYIDVSGNTQVIDINTIVKANETITTLVNNGGGSYTYTNESGTAVNIDVTGDVTTNFNTIASNPVVTNIIKDIVKKTEGNVTFDSITNEFKYVDVSGNTQIVNMNTIVKANETVTTQTQDLLTGAITYTNEAGTTSTSQVKSADAANILTVGTDGGTLLTPTTITAATTVSNTSTGNNLSTTVNGKTGTGVNIINNNETSLAGTTLITTVNGVASTALDLAPAISAGTTNTLSLLGNTLTSNVNGVSSTSDAVSGVSNASNINTATVTVNGITSTGASIVNSNETSLTGTSLTTTVNGVASTALDLAPAISAGTTNTLSLLGNTLTSSVNGISSTSDAVSGVSNTSNINTSTVTVNGITSTGAPIVNSNETSLTGTSLTTTVNGVTSTALDLSPAISAGTTNTLSLLGNTLTSNVNGISSTSDAVSGVSNASNINTSTVTVNGITSTGAPIVNSNETSLTGTSLTTTVNGVASTPLDLSPAISAGTTNTLSLLGNTLTSNVNGISSTSDAVSGVSNTSNINTSTVTVNGITSSGAPIINSNTLTATNGNLVSTVNGVATTPSVSVLISANNGLTATNGNVQLGGSLTNPTTIVTDAANTLAISGLPTGNAGTDNILVINPTSEILKTVTPSLSPMWALIGNTGTNPAINFLGTTDDQPLKFKIDNSNAGSITKLNTSLGYMALNSLTPGKVRNTAIGISALTNNTDGESNTAVGYNALTANTTGLTNTAVGALSLRANTTGIGNSAFGQNSSSSVTTGNYNNSFGYASLAFTTTGVNNSAFGFNSLNSNIDGSNNSAFGTSSLRANTSGISNIAMGFNSLGNSTTGSYNIGVGYFGGVNTNGNNNIAIGYYSVYDPVNYNTAYTGNKNIVIGDQLTLSGFAASNELNIGNTLFGTGINGTIATPTGKIGINVQNPSAELDVNGQARVRNLPTVTAPTTDNLVTADASGNLHQRTVADAVGTIGWLTTGNTGTNPATNFLGTTDDKSLMFKVNGAKSGIISTPTTFNNTGFGYQALQNIVTTTTQSTSSIDNTAVGSNALAAYNVAGNGSNTAVGSSALKVSLSNANTAVGASAMGNFRGTSGAGGWNTAVGYLALVGAGTTTLNTGINNVALGVSALNTNQSGQSNVAVGSSALSTNISGSNNTVLGTNALNISTAGNYNVAIGASTGTGNLIGLTTGSNNILIGGSSVNIINASTQTVSNEMNIGNTLFGTGVNGAAGGTAGRIGVNTNAPGTTLDVNGQVTVRTLSTGTALDNVVVADATTGLLKKISQTTYAEPWQVENSTTLATANTQNIYQNANVGIGDFNAAVPLTNLDVRGSVRTGSPNTAAIIGSNSFAGGTNSVASSPNSFAFGSGATASGTTGSSAAFGGATANAPNGFAFAAGSATASATFSTAFGNATTLVAGNSSFAAGNGNKVYANNAAAVGVGNTINITPVATVAAAGSFAAGNLNTINSPNSVALGSSNTMNSTYANPQGSVALGVGNSTDGNASIAMGANNKSFSDSSIAMGNNNQIATTSNYSVSMGLNNTINAGSPNALAVGLANTITGGTNSAAIGQNNTISTSDSVIIGTYSSVPSPNNGSTILTDVSNSTIVAATAPNQFTSLFNGGYRFLTNRNNQTNRGVFINDDNTGTGRAKVGINNPTPNADLDVQGSQVVKVANVSGNYTVKTNDYMLVATAAGTNTITLPVAAANTGRVLIIKISVITGSSVTVNTSSAAEKFDGSWPAAVIGGSPTIAGSTSIVLGASGVNDHITVISDGTSWYVSN</sequence>
<protein>
    <recommendedName>
        <fullName evidence="4">Head domain of trimeric autotransporter adhesin</fullName>
    </recommendedName>
</protein>